<dbReference type="AlphaFoldDB" id="A0A0A8YL44"/>
<name>A0A0A8YL44_ARUDO</name>
<protein>
    <submittedName>
        <fullName evidence="1">Uncharacterized protein</fullName>
    </submittedName>
</protein>
<accession>A0A0A8YL44</accession>
<reference evidence="1" key="1">
    <citation type="submission" date="2014-09" db="EMBL/GenBank/DDBJ databases">
        <authorList>
            <person name="Magalhaes I.L.F."/>
            <person name="Oliveira U."/>
            <person name="Santos F.R."/>
            <person name="Vidigal T.H.D.A."/>
            <person name="Brescovit A.D."/>
            <person name="Santos A.J."/>
        </authorList>
    </citation>
    <scope>NUCLEOTIDE SEQUENCE</scope>
    <source>
        <tissue evidence="1">Shoot tissue taken approximately 20 cm above the soil surface</tissue>
    </source>
</reference>
<organism evidence="1">
    <name type="scientific">Arundo donax</name>
    <name type="common">Giant reed</name>
    <name type="synonym">Donax arundinaceus</name>
    <dbReference type="NCBI Taxonomy" id="35708"/>
    <lineage>
        <taxon>Eukaryota</taxon>
        <taxon>Viridiplantae</taxon>
        <taxon>Streptophyta</taxon>
        <taxon>Embryophyta</taxon>
        <taxon>Tracheophyta</taxon>
        <taxon>Spermatophyta</taxon>
        <taxon>Magnoliopsida</taxon>
        <taxon>Liliopsida</taxon>
        <taxon>Poales</taxon>
        <taxon>Poaceae</taxon>
        <taxon>PACMAD clade</taxon>
        <taxon>Arundinoideae</taxon>
        <taxon>Arundineae</taxon>
        <taxon>Arundo</taxon>
    </lineage>
</organism>
<proteinExistence type="predicted"/>
<reference evidence="1" key="2">
    <citation type="journal article" date="2015" name="Data Brief">
        <title>Shoot transcriptome of the giant reed, Arundo donax.</title>
        <authorList>
            <person name="Barrero R.A."/>
            <person name="Guerrero F.D."/>
            <person name="Moolhuijzen P."/>
            <person name="Goolsby J.A."/>
            <person name="Tidwell J."/>
            <person name="Bellgard S.E."/>
            <person name="Bellgard M.I."/>
        </authorList>
    </citation>
    <scope>NUCLEOTIDE SEQUENCE</scope>
    <source>
        <tissue evidence="1">Shoot tissue taken approximately 20 cm above the soil surface</tissue>
    </source>
</reference>
<evidence type="ECO:0000313" key="1">
    <source>
        <dbReference type="EMBL" id="JAD27196.1"/>
    </source>
</evidence>
<dbReference type="EMBL" id="GBRH01270699">
    <property type="protein sequence ID" value="JAD27196.1"/>
    <property type="molecule type" value="Transcribed_RNA"/>
</dbReference>
<sequence>MHQTGDQNNKLCVYVIRTYSEQFSIILNCRYC</sequence>